<keyword evidence="2" id="KW-0808">Transferase</keyword>
<dbReference type="SUPFAM" id="SSF55666">
    <property type="entry name" value="Ribonuclease PH domain 2-like"/>
    <property type="match status" value="2"/>
</dbReference>
<dbReference type="InterPro" id="IPR001247">
    <property type="entry name" value="ExoRNase_PH_dom1"/>
</dbReference>
<dbReference type="Pfam" id="PF03725">
    <property type="entry name" value="RNase_PH_C"/>
    <property type="match status" value="1"/>
</dbReference>
<dbReference type="FunFam" id="3.30.1370.10:FF:000044">
    <property type="entry name" value="Polyribonucleotide nucleotidyltransferase 1, mitochondrial"/>
    <property type="match status" value="1"/>
</dbReference>
<dbReference type="FunFam" id="2.40.50.140:FF:000113">
    <property type="entry name" value="polyribonucleotide nucleotidyltransferase 1, mitochondrial"/>
    <property type="match status" value="1"/>
</dbReference>
<dbReference type="CDD" id="cd11364">
    <property type="entry name" value="RNase_PH_PNPase_2"/>
    <property type="match status" value="1"/>
</dbReference>
<feature type="domain" description="K Homology" evidence="7">
    <location>
        <begin position="491"/>
        <end position="556"/>
    </location>
</feature>
<dbReference type="Pfam" id="PF01138">
    <property type="entry name" value="RNase_PH"/>
    <property type="match status" value="2"/>
</dbReference>
<sequence length="675" mass="73684">CSPLKLEISSGKLARFADGCAVVQLGDTSVMVTAVSKMKPSPSQFMPLVVDYRQKAAAAGRIPTNYLRRELSSTDKEILTSRVIVHQLFFLFPQILCNLLAVDGVNDPAVLAINGASAALALSDIPWNGPIGAVRVGLIDGEVVVNPTRKEMSSSTLDLVVSGAPRSQIVMLEAAAENVLQQDFCHAIKVGVKHTQQIIQGIQQLAKEQGVAKRTVPKLFTAPEQIVECVSFQFPSFSLEKFPEAECYEIMESFNVVLKEVFRNLVLNEYRRCDGRDLTSLRDITCEVDMFKTLHGSALFQRGQTQVLCTVTFDSLESSVKSDVITTKSIIRELGHGALAEKALKPVIPSEFPFTIRVTSEVLESNGSSSMASACGGSLALMDAGVPISSPVAGVAVGLVSRANSEKNGDIEDYRLLTDILGIEDYHGDMDFKMAGTNKGITALQADIKLPGIPLKIVMEAIQQATVAKREILQIMNKTIAKPRASRKENGPLVENVQVPLTKRARFVGPGGYNLKKLQAETGVTVSQIDEETFSVFAPTPSAMHEAREFITEICKDDQDYQLEFGAIYTATITELRDIGVMVKLYPNMTPVLLHNSQLDQRKDFKKTRKSPYRLSIPFLPNEQVKYFGRDPTDGRMRLSRKVLQSPATTVVKTLSDKSNIVVGGAIPEPASSTS</sequence>
<accession>A0A670I5W3</accession>
<dbReference type="PANTHER" id="PTHR11252">
    <property type="entry name" value="POLYRIBONUCLEOTIDE NUCLEOTIDYLTRANSFERASE"/>
    <property type="match status" value="1"/>
</dbReference>
<protein>
    <recommendedName>
        <fullName evidence="5">Polynucleotide phosphorylase 1</fullName>
    </recommendedName>
</protein>
<evidence type="ECO:0000313" key="8">
    <source>
        <dbReference type="Ensembl" id="ENSPMRP00000007125.1"/>
    </source>
</evidence>
<dbReference type="GO" id="GO:0000958">
    <property type="term" value="P:mitochondrial mRNA catabolic process"/>
    <property type="evidence" value="ECO:0007669"/>
    <property type="project" value="TreeGrafter"/>
</dbReference>
<gene>
    <name evidence="8" type="primary">PNPT1</name>
</gene>
<name>A0A670I5W3_PODMU</name>
<dbReference type="PANTHER" id="PTHR11252:SF0">
    <property type="entry name" value="POLYRIBONUCLEOTIDE NUCLEOTIDYLTRANSFERASE 1, MITOCHONDRIAL"/>
    <property type="match status" value="1"/>
</dbReference>
<dbReference type="GO" id="GO:0005829">
    <property type="term" value="C:cytosol"/>
    <property type="evidence" value="ECO:0007669"/>
    <property type="project" value="TreeGrafter"/>
</dbReference>
<dbReference type="InterPro" id="IPR036345">
    <property type="entry name" value="ExoRNase_PH_dom2_sf"/>
</dbReference>
<keyword evidence="3" id="KW-0548">Nucleotidyltransferase</keyword>
<dbReference type="Proteomes" id="UP000472272">
    <property type="component" value="Chromosome 3"/>
</dbReference>
<dbReference type="Ensembl" id="ENSPMRT00000007621.1">
    <property type="protein sequence ID" value="ENSPMRP00000007125.1"/>
    <property type="gene ID" value="ENSPMRG00000004382.1"/>
</dbReference>
<dbReference type="InterPro" id="IPR004087">
    <property type="entry name" value="KH_dom"/>
</dbReference>
<dbReference type="GeneTree" id="ENSGT00390000014001"/>
<evidence type="ECO:0000256" key="3">
    <source>
        <dbReference type="ARBA" id="ARBA00022695"/>
    </source>
</evidence>
<dbReference type="InterPro" id="IPR036612">
    <property type="entry name" value="KH_dom_type_1_sf"/>
</dbReference>
<dbReference type="InterPro" id="IPR027408">
    <property type="entry name" value="PNPase/RNase_PH_dom_sf"/>
</dbReference>
<dbReference type="AlphaFoldDB" id="A0A670I5W3"/>
<dbReference type="GO" id="GO:0000965">
    <property type="term" value="P:mitochondrial RNA 3'-end processing"/>
    <property type="evidence" value="ECO:0007669"/>
    <property type="project" value="TreeGrafter"/>
</dbReference>
<dbReference type="InterPro" id="IPR004088">
    <property type="entry name" value="KH_dom_type_1"/>
</dbReference>
<reference evidence="8" key="3">
    <citation type="submission" date="2025-09" db="UniProtKB">
        <authorList>
            <consortium name="Ensembl"/>
        </authorList>
    </citation>
    <scope>IDENTIFICATION</scope>
</reference>
<keyword evidence="4 6" id="KW-0694">RNA-binding</keyword>
<dbReference type="SUPFAM" id="SSF54791">
    <property type="entry name" value="Eukaryotic type KH-domain (KH-domain type I)"/>
    <property type="match status" value="1"/>
</dbReference>
<dbReference type="GO" id="GO:0004654">
    <property type="term" value="F:polyribonucleotide nucleotidyltransferase activity"/>
    <property type="evidence" value="ECO:0007669"/>
    <property type="project" value="InterPro"/>
</dbReference>
<dbReference type="Gene3D" id="3.30.230.70">
    <property type="entry name" value="GHMP Kinase, N-terminal domain"/>
    <property type="match status" value="3"/>
</dbReference>
<dbReference type="CDD" id="cd09033">
    <property type="entry name" value="KH-I_PNPT1"/>
    <property type="match status" value="1"/>
</dbReference>
<evidence type="ECO:0000256" key="6">
    <source>
        <dbReference type="PROSITE-ProRule" id="PRU00117"/>
    </source>
</evidence>
<proteinExistence type="predicted"/>
<evidence type="ECO:0000256" key="5">
    <source>
        <dbReference type="ARBA" id="ARBA00031451"/>
    </source>
</evidence>
<reference evidence="8" key="2">
    <citation type="submission" date="2025-08" db="UniProtKB">
        <authorList>
            <consortium name="Ensembl"/>
        </authorList>
    </citation>
    <scope>IDENTIFICATION</scope>
</reference>
<evidence type="ECO:0000313" key="9">
    <source>
        <dbReference type="Proteomes" id="UP000472272"/>
    </source>
</evidence>
<evidence type="ECO:0000256" key="2">
    <source>
        <dbReference type="ARBA" id="ARBA00022679"/>
    </source>
</evidence>
<dbReference type="SMART" id="SM00322">
    <property type="entry name" value="KH"/>
    <property type="match status" value="1"/>
</dbReference>
<reference evidence="8 9" key="1">
    <citation type="journal article" date="2019" name="Proc. Natl. Acad. Sci. U.S.A.">
        <title>Regulatory changes in pterin and carotenoid genes underlie balanced color polymorphisms in the wall lizard.</title>
        <authorList>
            <person name="Andrade P."/>
            <person name="Pinho C."/>
            <person name="Perez I de Lanuza G."/>
            <person name="Afonso S."/>
            <person name="Brejcha J."/>
            <person name="Rubin C.J."/>
            <person name="Wallerman O."/>
            <person name="Pereira P."/>
            <person name="Sabatino S.J."/>
            <person name="Bellati A."/>
            <person name="Pellitteri-Rosa D."/>
            <person name="Bosakova Z."/>
            <person name="Bunikis I."/>
            <person name="Carretero M.A."/>
            <person name="Feiner N."/>
            <person name="Marsik P."/>
            <person name="Pauperio F."/>
            <person name="Salvi D."/>
            <person name="Soler L."/>
            <person name="While G.M."/>
            <person name="Uller T."/>
            <person name="Font E."/>
            <person name="Andersson L."/>
            <person name="Carneiro M."/>
        </authorList>
    </citation>
    <scope>NUCLEOTIDE SEQUENCE</scope>
</reference>
<dbReference type="FunFam" id="3.30.230.70:FF:000008">
    <property type="entry name" value="polyribonucleotide nucleotidyltransferase 1, mitochondrial"/>
    <property type="match status" value="1"/>
</dbReference>
<dbReference type="InterPro" id="IPR012162">
    <property type="entry name" value="PNPase"/>
</dbReference>
<dbReference type="PROSITE" id="PS50084">
    <property type="entry name" value="KH_TYPE_1"/>
    <property type="match status" value="1"/>
</dbReference>
<dbReference type="InterPro" id="IPR020568">
    <property type="entry name" value="Ribosomal_Su5_D2-typ_SF"/>
</dbReference>
<dbReference type="InterPro" id="IPR015847">
    <property type="entry name" value="ExoRNase_PH_dom2"/>
</dbReference>
<dbReference type="GO" id="GO:0003723">
    <property type="term" value="F:RNA binding"/>
    <property type="evidence" value="ECO:0007669"/>
    <property type="project" value="UniProtKB-UniRule"/>
</dbReference>
<organism evidence="8 9">
    <name type="scientific">Podarcis muralis</name>
    <name type="common">Wall lizard</name>
    <name type="synonym">Lacerta muralis</name>
    <dbReference type="NCBI Taxonomy" id="64176"/>
    <lineage>
        <taxon>Eukaryota</taxon>
        <taxon>Metazoa</taxon>
        <taxon>Chordata</taxon>
        <taxon>Craniata</taxon>
        <taxon>Vertebrata</taxon>
        <taxon>Euteleostomi</taxon>
        <taxon>Lepidosauria</taxon>
        <taxon>Squamata</taxon>
        <taxon>Bifurcata</taxon>
        <taxon>Unidentata</taxon>
        <taxon>Episquamata</taxon>
        <taxon>Laterata</taxon>
        <taxon>Lacertibaenia</taxon>
        <taxon>Lacertidae</taxon>
        <taxon>Podarcis</taxon>
    </lineage>
</organism>
<evidence type="ECO:0000259" key="7">
    <source>
        <dbReference type="SMART" id="SM00322"/>
    </source>
</evidence>
<keyword evidence="9" id="KW-1185">Reference proteome</keyword>
<dbReference type="Pfam" id="PF00013">
    <property type="entry name" value="KH_1"/>
    <property type="match status" value="1"/>
</dbReference>
<evidence type="ECO:0000256" key="4">
    <source>
        <dbReference type="ARBA" id="ARBA00022884"/>
    </source>
</evidence>
<keyword evidence="1" id="KW-0963">Cytoplasm</keyword>
<dbReference type="Gene3D" id="3.30.1370.10">
    <property type="entry name" value="K Homology domain, type 1"/>
    <property type="match status" value="1"/>
</dbReference>
<evidence type="ECO:0000256" key="1">
    <source>
        <dbReference type="ARBA" id="ARBA00022490"/>
    </source>
</evidence>
<dbReference type="SUPFAM" id="SSF54211">
    <property type="entry name" value="Ribosomal protein S5 domain 2-like"/>
    <property type="match status" value="2"/>
</dbReference>
<dbReference type="GO" id="GO:0005739">
    <property type="term" value="C:mitochondrion"/>
    <property type="evidence" value="ECO:0007669"/>
    <property type="project" value="TreeGrafter"/>
</dbReference>
<dbReference type="GO" id="GO:0000175">
    <property type="term" value="F:3'-5'-RNA exonuclease activity"/>
    <property type="evidence" value="ECO:0007669"/>
    <property type="project" value="TreeGrafter"/>
</dbReference>